<dbReference type="RefSeq" id="WP_166273196.1">
    <property type="nucleotide sequence ID" value="NZ_JAAFGS010000002.1"/>
</dbReference>
<feature type="region of interest" description="Disordered" evidence="3">
    <location>
        <begin position="343"/>
        <end position="376"/>
    </location>
</feature>
<evidence type="ECO:0000313" key="5">
    <source>
        <dbReference type="Proteomes" id="UP000800303"/>
    </source>
</evidence>
<keyword evidence="2" id="KW-0175">Coiled coil</keyword>
<dbReference type="PANTHER" id="PTHR38432">
    <property type="entry name" value="TELA-LIKE PROTEIN SAOUHSC_01408"/>
    <property type="match status" value="1"/>
</dbReference>
<comment type="caution">
    <text evidence="4">The sequence shown here is derived from an EMBL/GenBank/DDBJ whole genome shotgun (WGS) entry which is preliminary data.</text>
</comment>
<protein>
    <submittedName>
        <fullName evidence="4">Tellurium resistance protein</fullName>
    </submittedName>
</protein>
<evidence type="ECO:0000313" key="4">
    <source>
        <dbReference type="EMBL" id="NGZ74862.1"/>
    </source>
</evidence>
<feature type="compositionally biased region" description="Polar residues" evidence="3">
    <location>
        <begin position="359"/>
        <end position="376"/>
    </location>
</feature>
<evidence type="ECO:0000256" key="3">
    <source>
        <dbReference type="SAM" id="MobiDB-lite"/>
    </source>
</evidence>
<sequence>MSMNLAVELKKNDVDKVEQEAKQVIQKVANTDNMQLDELMDQIGRMGQRTMEKAGQSLEMLQRPVNDMVAGKRSEVSNNILRLRTEIDSLSKSKQLGFIDKIMRKTPLKNYIYKYQSVKTNVDAIVVSLRNGKDTLEENMAYMRNLKRTAIEEVYNLQMRIAMGNRLKALFEEEIAKPENEGRKATLERGLRKVVTRIQSFTEMIMLYQQAIAGADIINDNNDKLIDSVDATIDKTQHLITVSAMIAMALQDQMQTIEAVNTANQTLQNMFEENSRMLKETTQKTNELLGKPAMQMEAVERAMGDLFTAMDLYEQSNRTIIQSATEQTGRMTEINQRMHDRLGLMQGSSGGTEPARVGTGQQSESQRLQSISSLLE</sequence>
<feature type="coiled-coil region" evidence="2">
    <location>
        <begin position="7"/>
        <end position="34"/>
    </location>
</feature>
<organism evidence="4 5">
    <name type="scientific">Saccharibacillus alkalitolerans</name>
    <dbReference type="NCBI Taxonomy" id="2705290"/>
    <lineage>
        <taxon>Bacteria</taxon>
        <taxon>Bacillati</taxon>
        <taxon>Bacillota</taxon>
        <taxon>Bacilli</taxon>
        <taxon>Bacillales</taxon>
        <taxon>Paenibacillaceae</taxon>
        <taxon>Saccharibacillus</taxon>
    </lineage>
</organism>
<proteinExistence type="inferred from homology"/>
<dbReference type="Pfam" id="PF05816">
    <property type="entry name" value="TelA"/>
    <property type="match status" value="1"/>
</dbReference>
<accession>A0ABX0FA25</accession>
<dbReference type="Proteomes" id="UP000800303">
    <property type="component" value="Unassembled WGS sequence"/>
</dbReference>
<gene>
    <name evidence="4" type="ORF">GYN08_05975</name>
</gene>
<dbReference type="InterPro" id="IPR008863">
    <property type="entry name" value="Toxic_anion-R_TelA"/>
</dbReference>
<comment type="similarity">
    <text evidence="1">Belongs to the TelA family.</text>
</comment>
<reference evidence="4 5" key="1">
    <citation type="submission" date="2020-01" db="EMBL/GenBank/DDBJ databases">
        <title>Polyphasic characterisation and genomic insights into a novel alkali tolerant bacterium VR-M41.</title>
        <authorList>
            <person name="Vemuluri V.R."/>
        </authorList>
    </citation>
    <scope>NUCLEOTIDE SEQUENCE [LARGE SCALE GENOMIC DNA]</scope>
    <source>
        <strain evidence="4 5">VR-M41</strain>
    </source>
</reference>
<dbReference type="EMBL" id="JAAFGS010000002">
    <property type="protein sequence ID" value="NGZ74862.1"/>
    <property type="molecule type" value="Genomic_DNA"/>
</dbReference>
<evidence type="ECO:0000256" key="2">
    <source>
        <dbReference type="SAM" id="Coils"/>
    </source>
</evidence>
<evidence type="ECO:0000256" key="1">
    <source>
        <dbReference type="ARBA" id="ARBA00005541"/>
    </source>
</evidence>
<keyword evidence="5" id="KW-1185">Reference proteome</keyword>
<name>A0ABX0FA25_9BACL</name>
<dbReference type="PANTHER" id="PTHR38432:SF1">
    <property type="entry name" value="TELA-LIKE PROTEIN SAOUHSC_01408"/>
    <property type="match status" value="1"/>
</dbReference>